<comment type="caution">
    <text evidence="1">The sequence shown here is derived from an EMBL/GenBank/DDBJ whole genome shotgun (WGS) entry which is preliminary data.</text>
</comment>
<dbReference type="Proteomes" id="UP000625527">
    <property type="component" value="Unassembled WGS sequence"/>
</dbReference>
<dbReference type="SUPFAM" id="SSF55729">
    <property type="entry name" value="Acyl-CoA N-acyltransferases (Nat)"/>
    <property type="match status" value="1"/>
</dbReference>
<keyword evidence="2" id="KW-1185">Reference proteome</keyword>
<gene>
    <name evidence="1" type="ORF">IHE71_10625</name>
</gene>
<dbReference type="EMBL" id="JADAQT010000078">
    <property type="protein sequence ID" value="MBE1876160.1"/>
    <property type="molecule type" value="Genomic_DNA"/>
</dbReference>
<evidence type="ECO:0000313" key="2">
    <source>
        <dbReference type="Proteomes" id="UP000625527"/>
    </source>
</evidence>
<evidence type="ECO:0008006" key="3">
    <source>
        <dbReference type="Google" id="ProtNLM"/>
    </source>
</evidence>
<protein>
    <recommendedName>
        <fullName evidence="3">Acetyltransferase</fullName>
    </recommendedName>
</protein>
<proteinExistence type="predicted"/>
<reference evidence="1 2" key="1">
    <citation type="submission" date="2020-10" db="EMBL/GenBank/DDBJ databases">
        <title>Myceligenerans pegani sp. nov., an endophytic actinomycete isolated from Peganum harmala L. in Xinjiang, China.</title>
        <authorList>
            <person name="Xin L."/>
        </authorList>
    </citation>
    <scope>NUCLEOTIDE SEQUENCE [LARGE SCALE GENOMIC DNA]</scope>
    <source>
        <strain evidence="1 2">TRM65318</strain>
    </source>
</reference>
<dbReference type="InterPro" id="IPR016181">
    <property type="entry name" value="Acyl_CoA_acyltransferase"/>
</dbReference>
<accession>A0ABR9MYG6</accession>
<sequence length="113" mass="12381">MPIIIRPRQDADIPYLAAALVRVHALDGYPVEGVADPEAWVRHPNEMQSWTADDDGTPIGQITLTRAEPADDAARAWRDETGGNIDRLVIPVRLSSIPTTEAAARAGYSWRPP</sequence>
<evidence type="ECO:0000313" key="1">
    <source>
        <dbReference type="EMBL" id="MBE1876160.1"/>
    </source>
</evidence>
<organism evidence="1 2">
    <name type="scientific">Myceligenerans pegani</name>
    <dbReference type="NCBI Taxonomy" id="2776917"/>
    <lineage>
        <taxon>Bacteria</taxon>
        <taxon>Bacillati</taxon>
        <taxon>Actinomycetota</taxon>
        <taxon>Actinomycetes</taxon>
        <taxon>Micrococcales</taxon>
        <taxon>Promicromonosporaceae</taxon>
        <taxon>Myceligenerans</taxon>
    </lineage>
</organism>
<dbReference type="RefSeq" id="WP_192862714.1">
    <property type="nucleotide sequence ID" value="NZ_JADAQT010000078.1"/>
</dbReference>
<dbReference type="Gene3D" id="3.40.630.30">
    <property type="match status" value="1"/>
</dbReference>
<name>A0ABR9MYG6_9MICO</name>